<dbReference type="KEGG" id="stru:115179268"/>
<proteinExistence type="inferred from homology"/>
<evidence type="ECO:0000256" key="14">
    <source>
        <dbReference type="ARBA" id="ARBA00049637"/>
    </source>
</evidence>
<evidence type="ECO:0000256" key="7">
    <source>
        <dbReference type="ARBA" id="ARBA00023056"/>
    </source>
</evidence>
<evidence type="ECO:0000256" key="15">
    <source>
        <dbReference type="ARBA" id="ARBA00057883"/>
    </source>
</evidence>
<keyword evidence="9" id="KW-0464">Manganese</keyword>
<gene>
    <name evidence="17" type="primary">GYG2</name>
    <name evidence="17" type="synonym">gyg2</name>
</gene>
<evidence type="ECO:0000256" key="4">
    <source>
        <dbReference type="ARBA" id="ARBA00022490"/>
    </source>
</evidence>
<evidence type="ECO:0000313" key="18">
    <source>
        <dbReference type="Proteomes" id="UP000472277"/>
    </source>
</evidence>
<comment type="subcellular location">
    <subcellularLocation>
        <location evidence="2">Cytoplasm</location>
    </subcellularLocation>
</comment>
<reference evidence="17" key="1">
    <citation type="submission" date="2025-08" db="UniProtKB">
        <authorList>
            <consortium name="Ensembl"/>
        </authorList>
    </citation>
    <scope>IDENTIFICATION</scope>
</reference>
<dbReference type="PANTHER" id="PTHR11183">
    <property type="entry name" value="GLYCOGENIN SUBFAMILY MEMBER"/>
    <property type="match status" value="1"/>
</dbReference>
<comment type="catalytic activity">
    <reaction evidence="13">
        <text>L-tyrosyl-[glycogenin] + UDP-alpha-D-glucose = alpha-D-glucosyl-L-tyrosyl-[glycogenin] + UDP + H(+)</text>
        <dbReference type="Rhea" id="RHEA:23360"/>
        <dbReference type="Rhea" id="RHEA-COMP:14604"/>
        <dbReference type="Rhea" id="RHEA-COMP:14605"/>
        <dbReference type="ChEBI" id="CHEBI:15378"/>
        <dbReference type="ChEBI" id="CHEBI:46858"/>
        <dbReference type="ChEBI" id="CHEBI:58223"/>
        <dbReference type="ChEBI" id="CHEBI:58885"/>
        <dbReference type="ChEBI" id="CHEBI:140573"/>
        <dbReference type="EC" id="2.4.1.186"/>
    </reaction>
    <physiologicalReaction direction="left-to-right" evidence="13">
        <dbReference type="Rhea" id="RHEA:23361"/>
    </physiologicalReaction>
</comment>
<dbReference type="Gene3D" id="3.90.550.10">
    <property type="entry name" value="Spore Coat Polysaccharide Biosynthesis Protein SpsA, Chain A"/>
    <property type="match status" value="1"/>
</dbReference>
<comment type="function">
    <text evidence="14">Glycogenin participates in the glycogen biosynthetic process along with glycogen synthase and glycogen branching enzyme. It catalyzes the formation of a short alpha (1,4)-glucosyl chain covalently attached via a glucose 1-O-tyrosyl linkage to internal tyrosine residues and these chains act as primers for the elongation reaction catalyzed by glycogen synthase.</text>
</comment>
<evidence type="ECO:0000256" key="2">
    <source>
        <dbReference type="ARBA" id="ARBA00004496"/>
    </source>
</evidence>
<accession>A0A674EPC1</accession>
<dbReference type="GO" id="GO:0005978">
    <property type="term" value="P:glycogen biosynthetic process"/>
    <property type="evidence" value="ECO:0007669"/>
    <property type="project" value="UniProtKB-KW"/>
</dbReference>
<dbReference type="CDD" id="cd02537">
    <property type="entry name" value="GT8_Glycogenin"/>
    <property type="match status" value="1"/>
</dbReference>
<keyword evidence="18" id="KW-1185">Reference proteome</keyword>
<evidence type="ECO:0000256" key="10">
    <source>
        <dbReference type="ARBA" id="ARBA00038162"/>
    </source>
</evidence>
<dbReference type="InterPro" id="IPR050587">
    <property type="entry name" value="GNT1/Glycosyltrans_8"/>
</dbReference>
<feature type="compositionally biased region" description="Basic and acidic residues" evidence="16">
    <location>
        <begin position="312"/>
        <end position="413"/>
    </location>
</feature>
<dbReference type="CTD" id="8908"/>
<dbReference type="AlphaFoldDB" id="A0A674EPC1"/>
<evidence type="ECO:0000256" key="5">
    <source>
        <dbReference type="ARBA" id="ARBA00022679"/>
    </source>
</evidence>
<comment type="similarity">
    <text evidence="10">Belongs to the glycosyltransferase 8 family. Glycogenin subfamily.</text>
</comment>
<keyword evidence="4" id="KW-0963">Cytoplasm</keyword>
<sequence>MPANQAFVTLATTDSYCMGALVVGRCLRRHRTTRQTVVMVSTNVSSQARAALGHVFDQVLVVDVLDSGDQAHLSWLGRPELGVTFTKLHCWTLTQYSKCVFLDADTLVLCNVDDLFEREELSAAPDPGWPDCFNSGVFVFRPSLITHGRLLEHARQHGSFDGGDQGLLNTFFSDWAVRDISKHLPFVYNLSAITVYTYLPAYQEYGHNAKIVHFLGSVKPWNLRSNSQTNQHTNSHLEEFVYQWWMEYSYLHLLIKTMSHQEPAVPIQHAGPKQHKYHRERSESSTIAPYSSPLYTPISTVQTITLLSQSQGREEEKPKAREEEKPKAREEEKSKAREEEKQKAREEKPKARQEEKPKAREEEKPEARQEEKPEAREEEKPKAREEEKPKAREEDKPKAREDDKPKGREEVKPKGRGATVSLIEDLTESLLRKVTLLTEERKKRLDSPTQPGEMRTQRQDVSTGKEGGTGDRTANQDPPGPSGEGSEVTDTAFNPMEDPATEPTAAKTEEDDLEQRRLWEEGQADYLGKDAFDNIQKKLDRFLYL</sequence>
<dbReference type="EC" id="2.4.1.186" evidence="11"/>
<dbReference type="OrthoDB" id="2014201at2759"/>
<feature type="region of interest" description="Disordered" evidence="16">
    <location>
        <begin position="308"/>
        <end position="512"/>
    </location>
</feature>
<evidence type="ECO:0000313" key="17">
    <source>
        <dbReference type="Ensembl" id="ENSSTUP00000109835.1"/>
    </source>
</evidence>
<dbReference type="GeneTree" id="ENSGT00940000161628"/>
<dbReference type="SUPFAM" id="SSF53448">
    <property type="entry name" value="Nucleotide-diphospho-sugar transferases"/>
    <property type="match status" value="1"/>
</dbReference>
<keyword evidence="7" id="KW-0320">Glycogen biosynthesis</keyword>
<evidence type="ECO:0000256" key="16">
    <source>
        <dbReference type="SAM" id="MobiDB-lite"/>
    </source>
</evidence>
<evidence type="ECO:0000256" key="12">
    <source>
        <dbReference type="ARBA" id="ARBA00047374"/>
    </source>
</evidence>
<dbReference type="OMA" id="PSVPMQH"/>
<comment type="pathway">
    <text evidence="3">Glycan biosynthesis; glycogen biosynthesis.</text>
</comment>
<dbReference type="GO" id="GO:0046872">
    <property type="term" value="F:metal ion binding"/>
    <property type="evidence" value="ECO:0007669"/>
    <property type="project" value="UniProtKB-KW"/>
</dbReference>
<dbReference type="Proteomes" id="UP000472277">
    <property type="component" value="Chromosome 39"/>
</dbReference>
<dbReference type="InParanoid" id="A0A674EPC1"/>
<dbReference type="Ensembl" id="ENSSTUT00000117604.1">
    <property type="protein sequence ID" value="ENSSTUP00000109835.1"/>
    <property type="gene ID" value="ENSSTUG00000048768.1"/>
</dbReference>
<evidence type="ECO:0000256" key="1">
    <source>
        <dbReference type="ARBA" id="ARBA00001936"/>
    </source>
</evidence>
<evidence type="ECO:0000256" key="8">
    <source>
        <dbReference type="ARBA" id="ARBA00023180"/>
    </source>
</evidence>
<dbReference type="GO" id="GO:0005737">
    <property type="term" value="C:cytoplasm"/>
    <property type="evidence" value="ECO:0007669"/>
    <property type="project" value="UniProtKB-SubCell"/>
</dbReference>
<comment type="catalytic activity">
    <reaction evidence="12">
        <text>[1,4-alpha-D-glucosyl](n)-L-tyrosyl-[glycogenin] + UDP-alpha-D-glucose = [1,4-alpha-D-glucosyl](n+1)-L-tyrosyl-[glycogenin] + UDP + H(+)</text>
        <dbReference type="Rhea" id="RHEA:56560"/>
        <dbReference type="Rhea" id="RHEA-COMP:14606"/>
        <dbReference type="Rhea" id="RHEA-COMP:14607"/>
        <dbReference type="ChEBI" id="CHEBI:15378"/>
        <dbReference type="ChEBI" id="CHEBI:58223"/>
        <dbReference type="ChEBI" id="CHEBI:58885"/>
        <dbReference type="ChEBI" id="CHEBI:140574"/>
        <dbReference type="EC" id="2.4.1.186"/>
    </reaction>
    <physiologicalReaction direction="left-to-right" evidence="12">
        <dbReference type="Rhea" id="RHEA:56561"/>
    </physiologicalReaction>
</comment>
<evidence type="ECO:0000256" key="9">
    <source>
        <dbReference type="ARBA" id="ARBA00023211"/>
    </source>
</evidence>
<comment type="cofactor">
    <cofactor evidence="1">
        <name>Mn(2+)</name>
        <dbReference type="ChEBI" id="CHEBI:29035"/>
    </cofactor>
</comment>
<organism evidence="17 18">
    <name type="scientific">Salmo trutta</name>
    <name type="common">Brown trout</name>
    <dbReference type="NCBI Taxonomy" id="8032"/>
    <lineage>
        <taxon>Eukaryota</taxon>
        <taxon>Metazoa</taxon>
        <taxon>Chordata</taxon>
        <taxon>Craniata</taxon>
        <taxon>Vertebrata</taxon>
        <taxon>Euteleostomi</taxon>
        <taxon>Actinopterygii</taxon>
        <taxon>Neopterygii</taxon>
        <taxon>Teleostei</taxon>
        <taxon>Protacanthopterygii</taxon>
        <taxon>Salmoniformes</taxon>
        <taxon>Salmonidae</taxon>
        <taxon>Salmoninae</taxon>
        <taxon>Salmo</taxon>
    </lineage>
</organism>
<evidence type="ECO:0000256" key="13">
    <source>
        <dbReference type="ARBA" id="ARBA00047924"/>
    </source>
</evidence>
<reference evidence="17" key="2">
    <citation type="submission" date="2025-09" db="UniProtKB">
        <authorList>
            <consortium name="Ensembl"/>
        </authorList>
    </citation>
    <scope>IDENTIFICATION</scope>
</reference>
<dbReference type="InterPro" id="IPR002495">
    <property type="entry name" value="Glyco_trans_8"/>
</dbReference>
<keyword evidence="8" id="KW-0325">Glycoprotein</keyword>
<evidence type="ECO:0000256" key="11">
    <source>
        <dbReference type="ARBA" id="ARBA00038934"/>
    </source>
</evidence>
<evidence type="ECO:0000256" key="3">
    <source>
        <dbReference type="ARBA" id="ARBA00004964"/>
    </source>
</evidence>
<feature type="compositionally biased region" description="Polar residues" evidence="16">
    <location>
        <begin position="284"/>
        <end position="294"/>
    </location>
</feature>
<dbReference type="InterPro" id="IPR029044">
    <property type="entry name" value="Nucleotide-diphossugar_trans"/>
</dbReference>
<keyword evidence="5" id="KW-0808">Transferase</keyword>
<protein>
    <recommendedName>
        <fullName evidence="11">glycogenin glucosyltransferase</fullName>
        <ecNumber evidence="11">2.4.1.186</ecNumber>
    </recommendedName>
</protein>
<dbReference type="GO" id="GO:0008466">
    <property type="term" value="F:glycogenin glucosyltransferase activity"/>
    <property type="evidence" value="ECO:0007669"/>
    <property type="project" value="UniProtKB-EC"/>
</dbReference>
<evidence type="ECO:0000256" key="6">
    <source>
        <dbReference type="ARBA" id="ARBA00022723"/>
    </source>
</evidence>
<keyword evidence="6" id="KW-0479">Metal-binding</keyword>
<dbReference type="Pfam" id="PF01501">
    <property type="entry name" value="Glyco_transf_8"/>
    <property type="match status" value="1"/>
</dbReference>
<name>A0A674EPC1_SALTR</name>
<feature type="region of interest" description="Disordered" evidence="16">
    <location>
        <begin position="268"/>
        <end position="294"/>
    </location>
</feature>
<comment type="function">
    <text evidence="15">Self-glucosylating initiator of glycogen synthesis. It catalyzes the formation of a short alpha (1,4)-glucosyl chain covalently attached via a glucose 1-O-tyrosyl linkage to internal tyrosine residues and these chains act as primers for the elongation reaction catalyzed by glycogen synthase.</text>
</comment>
<dbReference type="FunFam" id="3.90.550.10:FF:000092">
    <property type="entry name" value="Glycogenin 2"/>
    <property type="match status" value="1"/>
</dbReference>